<keyword evidence="2" id="KW-1185">Reference proteome</keyword>
<gene>
    <name evidence="1" type="ORF">BDR25DRAFT_349201</name>
</gene>
<organism evidence="1 2">
    <name type="scientific">Lindgomyces ingoldianus</name>
    <dbReference type="NCBI Taxonomy" id="673940"/>
    <lineage>
        <taxon>Eukaryota</taxon>
        <taxon>Fungi</taxon>
        <taxon>Dikarya</taxon>
        <taxon>Ascomycota</taxon>
        <taxon>Pezizomycotina</taxon>
        <taxon>Dothideomycetes</taxon>
        <taxon>Pleosporomycetidae</taxon>
        <taxon>Pleosporales</taxon>
        <taxon>Lindgomycetaceae</taxon>
        <taxon>Lindgomyces</taxon>
    </lineage>
</organism>
<evidence type="ECO:0000313" key="2">
    <source>
        <dbReference type="Proteomes" id="UP000799755"/>
    </source>
</evidence>
<name>A0ACB6RDI8_9PLEO</name>
<accession>A0ACB6RDI8</accession>
<protein>
    <submittedName>
        <fullName evidence="1">Uncharacterized protein</fullName>
    </submittedName>
</protein>
<comment type="caution">
    <text evidence="1">The sequence shown here is derived from an EMBL/GenBank/DDBJ whole genome shotgun (WGS) entry which is preliminary data.</text>
</comment>
<sequence length="319" mass="35578">MGLRRSSSSVELNLGSLSFGWLDAFVYCIWCENRKIVSYEAKCGTLILNSGNLLRPFPSGRVAYHNSLPLQSPPRTPDMYLGTTVGKTQNMELPLKNFLIDCIHMGMLQRQETLMILKVLYVEVMFRASGLGCGASERCGVRIEKVDGVYVMDGICDCCPASVSLSMAGLLSNLLVNGGCTRFKRRTRWLMEPQMTLNACIWHIMALSQSGSLEFVTSLAATVFGFLFHRSWKATIGAVRAILDTQSVSLEKAYLIIERENRSGMAGLLCHNGALEWVVLWLLVATGGVWKLWIVVRVVTGITIDEYTFQLLEEMKIIE</sequence>
<dbReference type="EMBL" id="MU003493">
    <property type="protein sequence ID" value="KAF2477256.1"/>
    <property type="molecule type" value="Genomic_DNA"/>
</dbReference>
<proteinExistence type="predicted"/>
<dbReference type="Proteomes" id="UP000799755">
    <property type="component" value="Unassembled WGS sequence"/>
</dbReference>
<reference evidence="1" key="1">
    <citation type="journal article" date="2020" name="Stud. Mycol.">
        <title>101 Dothideomycetes genomes: a test case for predicting lifestyles and emergence of pathogens.</title>
        <authorList>
            <person name="Haridas S."/>
            <person name="Albert R."/>
            <person name="Binder M."/>
            <person name="Bloem J."/>
            <person name="Labutti K."/>
            <person name="Salamov A."/>
            <person name="Andreopoulos B."/>
            <person name="Baker S."/>
            <person name="Barry K."/>
            <person name="Bills G."/>
            <person name="Bluhm B."/>
            <person name="Cannon C."/>
            <person name="Castanera R."/>
            <person name="Culley D."/>
            <person name="Daum C."/>
            <person name="Ezra D."/>
            <person name="Gonzalez J."/>
            <person name="Henrissat B."/>
            <person name="Kuo A."/>
            <person name="Liang C."/>
            <person name="Lipzen A."/>
            <person name="Lutzoni F."/>
            <person name="Magnuson J."/>
            <person name="Mondo S."/>
            <person name="Nolan M."/>
            <person name="Ohm R."/>
            <person name="Pangilinan J."/>
            <person name="Park H.-J."/>
            <person name="Ramirez L."/>
            <person name="Alfaro M."/>
            <person name="Sun H."/>
            <person name="Tritt A."/>
            <person name="Yoshinaga Y."/>
            <person name="Zwiers L.-H."/>
            <person name="Turgeon B."/>
            <person name="Goodwin S."/>
            <person name="Spatafora J."/>
            <person name="Crous P."/>
            <person name="Grigoriev I."/>
        </authorList>
    </citation>
    <scope>NUCLEOTIDE SEQUENCE</scope>
    <source>
        <strain evidence="1">ATCC 200398</strain>
    </source>
</reference>
<evidence type="ECO:0000313" key="1">
    <source>
        <dbReference type="EMBL" id="KAF2477256.1"/>
    </source>
</evidence>